<proteinExistence type="predicted"/>
<evidence type="ECO:0000313" key="2">
    <source>
        <dbReference type="Proteomes" id="UP000261380"/>
    </source>
</evidence>
<protein>
    <recommendedName>
        <fullName evidence="3">Tc1-like transposase DDE domain-containing protein</fullName>
    </recommendedName>
</protein>
<reference evidence="1" key="2">
    <citation type="submission" date="2025-09" db="UniProtKB">
        <authorList>
            <consortium name="Ensembl"/>
        </authorList>
    </citation>
    <scope>IDENTIFICATION</scope>
</reference>
<dbReference type="Ensembl" id="ENSXCOT00000023345.1">
    <property type="protein sequence ID" value="ENSXCOP00000023068.1"/>
    <property type="gene ID" value="ENSXCOG00000017242.1"/>
</dbReference>
<dbReference type="STRING" id="32473.ENSXCOP00000023068"/>
<evidence type="ECO:0008006" key="3">
    <source>
        <dbReference type="Google" id="ProtNLM"/>
    </source>
</evidence>
<name>A0A3B5MFG8_9TELE</name>
<dbReference type="InterPro" id="IPR036397">
    <property type="entry name" value="RNaseH_sf"/>
</dbReference>
<dbReference type="AlphaFoldDB" id="A0A3B5MFG8"/>
<keyword evidence="2" id="KW-1185">Reference proteome</keyword>
<evidence type="ECO:0000313" key="1">
    <source>
        <dbReference type="Ensembl" id="ENSXCOP00000023068.1"/>
    </source>
</evidence>
<accession>A0A3B5MFG8</accession>
<dbReference type="Gene3D" id="3.30.420.10">
    <property type="entry name" value="Ribonuclease H-like superfamily/Ribonuclease H"/>
    <property type="match status" value="1"/>
</dbReference>
<dbReference type="GeneTree" id="ENSGT01030000234970"/>
<reference evidence="1" key="1">
    <citation type="submission" date="2025-08" db="UniProtKB">
        <authorList>
            <consortium name="Ensembl"/>
        </authorList>
    </citation>
    <scope>IDENTIFICATION</scope>
</reference>
<dbReference type="GO" id="GO:0003676">
    <property type="term" value="F:nucleic acid binding"/>
    <property type="evidence" value="ECO:0007669"/>
    <property type="project" value="InterPro"/>
</dbReference>
<sequence length="74" mass="8679">MPLKWMFQQVWPAQSLDLNPMENLWADIKNSVHEAKPRSTEELWNVVQLYWAAEPADRCKAVIETVVMQLNIIL</sequence>
<dbReference type="Proteomes" id="UP000261380">
    <property type="component" value="Unplaced"/>
</dbReference>
<organism evidence="1 2">
    <name type="scientific">Xiphophorus couchianus</name>
    <name type="common">Monterrey platyfish</name>
    <dbReference type="NCBI Taxonomy" id="32473"/>
    <lineage>
        <taxon>Eukaryota</taxon>
        <taxon>Metazoa</taxon>
        <taxon>Chordata</taxon>
        <taxon>Craniata</taxon>
        <taxon>Vertebrata</taxon>
        <taxon>Euteleostomi</taxon>
        <taxon>Actinopterygii</taxon>
        <taxon>Neopterygii</taxon>
        <taxon>Teleostei</taxon>
        <taxon>Neoteleostei</taxon>
        <taxon>Acanthomorphata</taxon>
        <taxon>Ovalentaria</taxon>
        <taxon>Atherinomorphae</taxon>
        <taxon>Cyprinodontiformes</taxon>
        <taxon>Poeciliidae</taxon>
        <taxon>Poeciliinae</taxon>
        <taxon>Xiphophorus</taxon>
    </lineage>
</organism>